<proteinExistence type="predicted"/>
<protein>
    <submittedName>
        <fullName evidence="1">Uncharacterized protein</fullName>
    </submittedName>
</protein>
<sequence>MSIRYAFQHGDLPELTLTGNELAQAGFAAEALSLSVSIVVTLYEKETEGDGMTNETCLP</sequence>
<gene>
    <name evidence="1" type="ORF">SOV92_07415</name>
</gene>
<name>A0AAW9H2L2_9GAMM</name>
<dbReference type="Proteomes" id="UP001269968">
    <property type="component" value="Unassembled WGS sequence"/>
</dbReference>
<comment type="caution">
    <text evidence="1">The sequence shown here is derived from an EMBL/GenBank/DDBJ whole genome shotgun (WGS) entry which is preliminary data.</text>
</comment>
<evidence type="ECO:0000313" key="2">
    <source>
        <dbReference type="Proteomes" id="UP001269968"/>
    </source>
</evidence>
<dbReference type="EMBL" id="JAXHOZ010000029">
    <property type="protein sequence ID" value="MDY4377660.1"/>
    <property type="molecule type" value="Genomic_DNA"/>
</dbReference>
<dbReference type="RefSeq" id="WP_320714017.1">
    <property type="nucleotide sequence ID" value="NZ_JAXHOZ010000029.1"/>
</dbReference>
<evidence type="ECO:0000313" key="1">
    <source>
        <dbReference type="EMBL" id="MDY4377660.1"/>
    </source>
</evidence>
<dbReference type="AlphaFoldDB" id="A0AAW9H2L2"/>
<accession>A0AAW9H2L2</accession>
<reference evidence="1" key="1">
    <citation type="submission" date="2023-11" db="EMBL/GenBank/DDBJ databases">
        <title>Comparative genomics revealed phylogeny of phytopathogenic Pectobacterium aroidearum based on whole-genome sequencing and function of putative horizontal acquire islands in P. aroidearum PccS1.</title>
        <authorList>
            <person name="Fan J."/>
            <person name="Yang L."/>
        </authorList>
    </citation>
    <scope>NUCLEOTIDE SEQUENCE</scope>
    <source>
        <strain evidence="1">NJAU140</strain>
    </source>
</reference>
<organism evidence="1 2">
    <name type="scientific">Pectobacterium brasiliense</name>
    <dbReference type="NCBI Taxonomy" id="180957"/>
    <lineage>
        <taxon>Bacteria</taxon>
        <taxon>Pseudomonadati</taxon>
        <taxon>Pseudomonadota</taxon>
        <taxon>Gammaproteobacteria</taxon>
        <taxon>Enterobacterales</taxon>
        <taxon>Pectobacteriaceae</taxon>
        <taxon>Pectobacterium</taxon>
    </lineage>
</organism>